<keyword evidence="3" id="KW-0560">Oxidoreductase</keyword>
<keyword evidence="1 6" id="KW-0285">Flavoprotein</keyword>
<evidence type="ECO:0000256" key="3">
    <source>
        <dbReference type="ARBA" id="ARBA00023002"/>
    </source>
</evidence>
<dbReference type="InterPro" id="IPR011251">
    <property type="entry name" value="Luciferase-like_dom"/>
</dbReference>
<dbReference type="GO" id="GO:0016705">
    <property type="term" value="F:oxidoreductase activity, acting on paired donors, with incorporation or reduction of molecular oxygen"/>
    <property type="evidence" value="ECO:0007669"/>
    <property type="project" value="InterPro"/>
</dbReference>
<name>A0A418WG45_9PROT</name>
<dbReference type="PANTHER" id="PTHR30011">
    <property type="entry name" value="ALKANESULFONATE MONOOXYGENASE-RELATED"/>
    <property type="match status" value="1"/>
</dbReference>
<dbReference type="RefSeq" id="WP_119779861.1">
    <property type="nucleotide sequence ID" value="NZ_QYUK01000011.1"/>
</dbReference>
<protein>
    <submittedName>
        <fullName evidence="8">LLM class flavin-dependent oxidoreductase</fullName>
    </submittedName>
</protein>
<dbReference type="Proteomes" id="UP000284605">
    <property type="component" value="Unassembled WGS sequence"/>
</dbReference>
<dbReference type="EMBL" id="QYUK01000011">
    <property type="protein sequence ID" value="RJF88889.1"/>
    <property type="molecule type" value="Genomic_DNA"/>
</dbReference>
<gene>
    <name evidence="8" type="ORF">D3874_19480</name>
</gene>
<comment type="caution">
    <text evidence="8">The sequence shown here is derived from an EMBL/GenBank/DDBJ whole genome shotgun (WGS) entry which is preliminary data.</text>
</comment>
<evidence type="ECO:0000256" key="1">
    <source>
        <dbReference type="ARBA" id="ARBA00022630"/>
    </source>
</evidence>
<keyword evidence="9" id="KW-1185">Reference proteome</keyword>
<dbReference type="InterPro" id="IPR051260">
    <property type="entry name" value="Diverse_substr_monoxygenases"/>
</dbReference>
<dbReference type="SUPFAM" id="SSF51679">
    <property type="entry name" value="Bacterial luciferase-like"/>
    <property type="match status" value="1"/>
</dbReference>
<feature type="binding site" evidence="6">
    <location>
        <position position="53"/>
    </location>
    <ligand>
        <name>FMN</name>
        <dbReference type="ChEBI" id="CHEBI:58210"/>
    </ligand>
</feature>
<evidence type="ECO:0000313" key="8">
    <source>
        <dbReference type="EMBL" id="RJF88889.1"/>
    </source>
</evidence>
<evidence type="ECO:0000256" key="6">
    <source>
        <dbReference type="PIRSR" id="PIRSR000337-1"/>
    </source>
</evidence>
<dbReference type="Pfam" id="PF00296">
    <property type="entry name" value="Bac_luciferase"/>
    <property type="match status" value="1"/>
</dbReference>
<accession>A0A418WG45</accession>
<dbReference type="Gene3D" id="3.20.20.30">
    <property type="entry name" value="Luciferase-like domain"/>
    <property type="match status" value="1"/>
</dbReference>
<dbReference type="AlphaFoldDB" id="A0A418WG45"/>
<keyword evidence="2 6" id="KW-0288">FMN</keyword>
<reference evidence="8 9" key="1">
    <citation type="submission" date="2018-09" db="EMBL/GenBank/DDBJ databases">
        <authorList>
            <person name="Zhu H."/>
        </authorList>
    </citation>
    <scope>NUCLEOTIDE SEQUENCE [LARGE SCALE GENOMIC DNA]</scope>
    <source>
        <strain evidence="8 9">K1W22B-8</strain>
    </source>
</reference>
<evidence type="ECO:0000313" key="9">
    <source>
        <dbReference type="Proteomes" id="UP000284605"/>
    </source>
</evidence>
<proteinExistence type="inferred from homology"/>
<sequence>MPKKFHLGWFTNFCADEWLGPFSNGGEPWDGKFYVEMAQALERACFDFIMFEDKLAISESYGGTAEAYLKHAMGMTPKQDPAPLAALIGGTTSNIGVVATLSTLGYPPFLLARLCSSIDSIAGGRFGWNIVTSAENAAAQNFGLDRLPPRELRYEMAHEYMDLVYQLWNSWEPDTVIRDRETATFADFTKVKPIHFEGKFFKSRGPLNCVRSPQGVPTRVQAGGSPKGRDFAAQHADAIVSVAPGLKAMKEYRDDVRARAVALGRNPDDIKVLYLIAPVLADTDDEARAKYDRMVADPNFIHKNLTLISAITDIDFKKYPLDEPLPGRLVTNGEQGTLDAFQQWGTGKTLRALVDEASGGLVSSVELVGTPETVADQMAAVMEEIGGDGFLITSPHLGVNRRMITEVADGLVPALQRRGLVRTEYSHKLLRDNLLAF</sequence>
<evidence type="ECO:0000256" key="2">
    <source>
        <dbReference type="ARBA" id="ARBA00022643"/>
    </source>
</evidence>
<comment type="similarity">
    <text evidence="5">Belongs to the NtaA/SnaA/DszA monooxygenase family.</text>
</comment>
<evidence type="ECO:0000259" key="7">
    <source>
        <dbReference type="Pfam" id="PF00296"/>
    </source>
</evidence>
<dbReference type="InterPro" id="IPR016215">
    <property type="entry name" value="NTA_MOA"/>
</dbReference>
<dbReference type="PIRSF" id="PIRSF000337">
    <property type="entry name" value="NTA_MOA"/>
    <property type="match status" value="1"/>
</dbReference>
<feature type="domain" description="Luciferase-like" evidence="7">
    <location>
        <begin position="8"/>
        <end position="388"/>
    </location>
</feature>
<dbReference type="PANTHER" id="PTHR30011:SF16">
    <property type="entry name" value="C2H2 FINGER DOMAIN TRANSCRIPTION FACTOR (EUROFUNG)-RELATED"/>
    <property type="match status" value="1"/>
</dbReference>
<keyword evidence="4" id="KW-0503">Monooxygenase</keyword>
<evidence type="ECO:0000256" key="4">
    <source>
        <dbReference type="ARBA" id="ARBA00023033"/>
    </source>
</evidence>
<organism evidence="8 9">
    <name type="scientific">Oleomonas cavernae</name>
    <dbReference type="NCBI Taxonomy" id="2320859"/>
    <lineage>
        <taxon>Bacteria</taxon>
        <taxon>Pseudomonadati</taxon>
        <taxon>Pseudomonadota</taxon>
        <taxon>Alphaproteobacteria</taxon>
        <taxon>Acetobacterales</taxon>
        <taxon>Acetobacteraceae</taxon>
        <taxon>Oleomonas</taxon>
    </lineage>
</organism>
<dbReference type="NCBIfam" id="TIGR03860">
    <property type="entry name" value="FMN_nitrolo"/>
    <property type="match status" value="1"/>
</dbReference>
<dbReference type="InterPro" id="IPR036661">
    <property type="entry name" value="Luciferase-like_sf"/>
</dbReference>
<dbReference type="OrthoDB" id="6752030at2"/>
<evidence type="ECO:0000256" key="5">
    <source>
        <dbReference type="ARBA" id="ARBA00033748"/>
    </source>
</evidence>
<feature type="binding site" evidence="6">
    <location>
        <position position="225"/>
    </location>
    <ligand>
        <name>FMN</name>
        <dbReference type="ChEBI" id="CHEBI:58210"/>
    </ligand>
</feature>
<dbReference type="GO" id="GO:0004497">
    <property type="term" value="F:monooxygenase activity"/>
    <property type="evidence" value="ECO:0007669"/>
    <property type="project" value="UniProtKB-KW"/>
</dbReference>
<feature type="binding site" evidence="6">
    <location>
        <position position="154"/>
    </location>
    <ligand>
        <name>FMN</name>
        <dbReference type="ChEBI" id="CHEBI:58210"/>
    </ligand>
</feature>
<feature type="binding site" evidence="6">
    <location>
        <position position="100"/>
    </location>
    <ligand>
        <name>FMN</name>
        <dbReference type="ChEBI" id="CHEBI:58210"/>
    </ligand>
</feature>